<dbReference type="PIRSF" id="PIRSF001430">
    <property type="entry name" value="tRNA_psdUrid_synth"/>
    <property type="match status" value="1"/>
</dbReference>
<evidence type="ECO:0000256" key="2">
    <source>
        <dbReference type="ARBA" id="ARBA00022694"/>
    </source>
</evidence>
<evidence type="ECO:0000256" key="5">
    <source>
        <dbReference type="RuleBase" id="RU003792"/>
    </source>
</evidence>
<dbReference type="InterPro" id="IPR020095">
    <property type="entry name" value="PsdUridine_synth_TruA_C"/>
</dbReference>
<organism evidence="7 8">
    <name type="scientific">Trueperella bonasi</name>
    <dbReference type="NCBI Taxonomy" id="312286"/>
    <lineage>
        <taxon>Bacteria</taxon>
        <taxon>Bacillati</taxon>
        <taxon>Actinomycetota</taxon>
        <taxon>Actinomycetes</taxon>
        <taxon>Actinomycetales</taxon>
        <taxon>Actinomycetaceae</taxon>
        <taxon>Trueperella</taxon>
    </lineage>
</organism>
<comment type="caution">
    <text evidence="4">Lacks conserved residue(s) required for the propagation of feature annotation.</text>
</comment>
<dbReference type="InterPro" id="IPR020097">
    <property type="entry name" value="PsdUridine_synth_TruA_a/b_dom"/>
</dbReference>
<dbReference type="EMBL" id="JAUSQX010000001">
    <property type="protein sequence ID" value="MDP9805874.1"/>
    <property type="molecule type" value="Genomic_DNA"/>
</dbReference>
<protein>
    <recommendedName>
        <fullName evidence="4">tRNA pseudouridine synthase A</fullName>
        <ecNumber evidence="4">5.4.99.12</ecNumber>
    </recommendedName>
    <alternativeName>
        <fullName evidence="4">tRNA pseudouridine(38-40) synthase</fullName>
    </alternativeName>
    <alternativeName>
        <fullName evidence="4">tRNA pseudouridylate synthase I</fullName>
    </alternativeName>
    <alternativeName>
        <fullName evidence="4">tRNA-uridine isomerase I</fullName>
    </alternativeName>
</protein>
<dbReference type="InterPro" id="IPR020094">
    <property type="entry name" value="TruA/RsuA/RluB/E/F_N"/>
</dbReference>
<dbReference type="PANTHER" id="PTHR11142:SF0">
    <property type="entry name" value="TRNA PSEUDOURIDINE SYNTHASE-LIKE 1"/>
    <property type="match status" value="1"/>
</dbReference>
<dbReference type="PANTHER" id="PTHR11142">
    <property type="entry name" value="PSEUDOURIDYLATE SYNTHASE"/>
    <property type="match status" value="1"/>
</dbReference>
<evidence type="ECO:0000259" key="6">
    <source>
        <dbReference type="Pfam" id="PF01416"/>
    </source>
</evidence>
<dbReference type="EC" id="5.4.99.12" evidence="4"/>
<dbReference type="HAMAP" id="MF_00171">
    <property type="entry name" value="TruA"/>
    <property type="match status" value="1"/>
</dbReference>
<accession>A0ABT9NEV2</accession>
<evidence type="ECO:0000256" key="3">
    <source>
        <dbReference type="ARBA" id="ARBA00023235"/>
    </source>
</evidence>
<dbReference type="Gene3D" id="3.30.70.580">
    <property type="entry name" value="Pseudouridine synthase I, catalytic domain, N-terminal subdomain"/>
    <property type="match status" value="1"/>
</dbReference>
<dbReference type="CDD" id="cd02570">
    <property type="entry name" value="PseudoU_synth_EcTruA"/>
    <property type="match status" value="1"/>
</dbReference>
<evidence type="ECO:0000256" key="1">
    <source>
        <dbReference type="ARBA" id="ARBA00009375"/>
    </source>
</evidence>
<gene>
    <name evidence="4" type="primary">truA</name>
    <name evidence="7" type="ORF">J2S70_000456</name>
</gene>
<dbReference type="SUPFAM" id="SSF55120">
    <property type="entry name" value="Pseudouridine synthase"/>
    <property type="match status" value="1"/>
</dbReference>
<dbReference type="InterPro" id="IPR020103">
    <property type="entry name" value="PsdUridine_synth_cat_dom_sf"/>
</dbReference>
<feature type="domain" description="Pseudouridine synthase I TruA alpha/beta" evidence="6">
    <location>
        <begin position="8"/>
        <end position="122"/>
    </location>
</feature>
<evidence type="ECO:0000313" key="7">
    <source>
        <dbReference type="EMBL" id="MDP9805874.1"/>
    </source>
</evidence>
<dbReference type="Pfam" id="PF01416">
    <property type="entry name" value="PseudoU_synth_1"/>
    <property type="match status" value="2"/>
</dbReference>
<comment type="similarity">
    <text evidence="1 4 5">Belongs to the tRNA pseudouridine synthase TruA family.</text>
</comment>
<dbReference type="Proteomes" id="UP001243212">
    <property type="component" value="Unassembled WGS sequence"/>
</dbReference>
<proteinExistence type="inferred from homology"/>
<feature type="domain" description="Pseudouridine synthase I TruA alpha/beta" evidence="6">
    <location>
        <begin position="162"/>
        <end position="263"/>
    </location>
</feature>
<evidence type="ECO:0000256" key="4">
    <source>
        <dbReference type="HAMAP-Rule" id="MF_00171"/>
    </source>
</evidence>
<comment type="catalytic activity">
    <reaction evidence="4 5">
        <text>uridine(38/39/40) in tRNA = pseudouridine(38/39/40) in tRNA</text>
        <dbReference type="Rhea" id="RHEA:22376"/>
        <dbReference type="Rhea" id="RHEA-COMP:10085"/>
        <dbReference type="Rhea" id="RHEA-COMP:10087"/>
        <dbReference type="ChEBI" id="CHEBI:65314"/>
        <dbReference type="ChEBI" id="CHEBI:65315"/>
        <dbReference type="EC" id="5.4.99.12"/>
    </reaction>
</comment>
<keyword evidence="8" id="KW-1185">Reference proteome</keyword>
<keyword evidence="2 4" id="KW-0819">tRNA processing</keyword>
<reference evidence="7 8" key="1">
    <citation type="submission" date="2023-07" db="EMBL/GenBank/DDBJ databases">
        <title>Sequencing the genomes of 1000 actinobacteria strains.</title>
        <authorList>
            <person name="Klenk H.-P."/>
        </authorList>
    </citation>
    <scope>NUCLEOTIDE SEQUENCE [LARGE SCALE GENOMIC DNA]</scope>
    <source>
        <strain evidence="7 8">DSM 17163</strain>
    </source>
</reference>
<dbReference type="InterPro" id="IPR001406">
    <property type="entry name" value="PsdUridine_synth_TruA"/>
</dbReference>
<dbReference type="GO" id="GO:0160147">
    <property type="term" value="F:tRNA pseudouridine(38-40) synthase activity"/>
    <property type="evidence" value="ECO:0007669"/>
    <property type="project" value="UniProtKB-EC"/>
</dbReference>
<name>A0ABT9NEV2_9ACTO</name>
<keyword evidence="3 4" id="KW-0413">Isomerase</keyword>
<sequence length="280" mass="30705">MRIRLDLAYDGANFHGWATQPGLRTVQGVLEAVLSTVLREPIALTVAGRTDAGVHAAGQVAHFDVDDAGWAALPGRSAREPGESLVRKVNAMTARDARGPQGYTDVVVKSAREVPSDFDARFSALWRRYSYRIADGANNWDPRRTDVLWVERELDVTAMNRAARPLLGEHDFLSYCRPREGASTVRTLRKLEFIDDAGLIVGIAEADAFCHSQVRTLMGTLIEVGRGVRGDDWPARRLAEACRNGEVVVAPPHALTLDAVGYPKAEDYAAQAQAARRFRG</sequence>
<comment type="caution">
    <text evidence="7">The sequence shown here is derived from an EMBL/GenBank/DDBJ whole genome shotgun (WGS) entry which is preliminary data.</text>
</comment>
<comment type="subunit">
    <text evidence="4">Homodimer.</text>
</comment>
<feature type="binding site" evidence="4">
    <location>
        <position position="129"/>
    </location>
    <ligand>
        <name>substrate</name>
    </ligand>
</feature>
<dbReference type="Gene3D" id="3.30.70.660">
    <property type="entry name" value="Pseudouridine synthase I, catalytic domain, C-terminal subdomain"/>
    <property type="match status" value="1"/>
</dbReference>
<evidence type="ECO:0000313" key="8">
    <source>
        <dbReference type="Proteomes" id="UP001243212"/>
    </source>
</evidence>
<dbReference type="NCBIfam" id="TIGR00071">
    <property type="entry name" value="hisT_truA"/>
    <property type="match status" value="1"/>
</dbReference>
<feature type="active site" description="Nucleophile" evidence="4">
    <location>
        <position position="51"/>
    </location>
</feature>
<comment type="function">
    <text evidence="4">Formation of pseudouridine at positions 38, 39 and 40 in the anticodon stem and loop of transfer RNAs.</text>
</comment>
<dbReference type="RefSeq" id="WP_307682129.1">
    <property type="nucleotide sequence ID" value="NZ_JAUSQX010000001.1"/>
</dbReference>